<evidence type="ECO:0000313" key="2">
    <source>
        <dbReference type="EMBL" id="TYZ14218.1"/>
    </source>
</evidence>
<gene>
    <name evidence="2" type="ORF">FY528_00340</name>
</gene>
<feature type="signal peptide" evidence="1">
    <location>
        <begin position="1"/>
        <end position="21"/>
    </location>
</feature>
<organism evidence="2 3">
    <name type="scientific">Hymenobacter lutimineralis</name>
    <dbReference type="NCBI Taxonomy" id="2606448"/>
    <lineage>
        <taxon>Bacteria</taxon>
        <taxon>Pseudomonadati</taxon>
        <taxon>Bacteroidota</taxon>
        <taxon>Cytophagia</taxon>
        <taxon>Cytophagales</taxon>
        <taxon>Hymenobacteraceae</taxon>
        <taxon>Hymenobacter</taxon>
    </lineage>
</organism>
<comment type="caution">
    <text evidence="2">The sequence shown here is derived from an EMBL/GenBank/DDBJ whole genome shotgun (WGS) entry which is preliminary data.</text>
</comment>
<reference evidence="2 3" key="1">
    <citation type="submission" date="2019-08" db="EMBL/GenBank/DDBJ databases">
        <authorList>
            <person name="Seo M.-J."/>
        </authorList>
    </citation>
    <scope>NUCLEOTIDE SEQUENCE [LARGE SCALE GENOMIC DNA]</scope>
    <source>
        <strain evidence="2 3">KIGAM108</strain>
    </source>
</reference>
<dbReference type="InterPro" id="IPR010321">
    <property type="entry name" value="DUF922"/>
</dbReference>
<evidence type="ECO:0000256" key="1">
    <source>
        <dbReference type="SAM" id="SignalP"/>
    </source>
</evidence>
<accession>A0A5D6VHM4</accession>
<proteinExistence type="predicted"/>
<dbReference type="Pfam" id="PF06037">
    <property type="entry name" value="DUF922"/>
    <property type="match status" value="1"/>
</dbReference>
<dbReference type="EMBL" id="VTHL01000001">
    <property type="protein sequence ID" value="TYZ14218.1"/>
    <property type="molecule type" value="Genomic_DNA"/>
</dbReference>
<dbReference type="Proteomes" id="UP000322791">
    <property type="component" value="Unassembled WGS sequence"/>
</dbReference>
<keyword evidence="1" id="KW-0732">Signal</keyword>
<dbReference type="AlphaFoldDB" id="A0A5D6VHM4"/>
<protein>
    <submittedName>
        <fullName evidence="2">DUF922 domain-containing protein</fullName>
    </submittedName>
</protein>
<keyword evidence="3" id="KW-1185">Reference proteome</keyword>
<name>A0A5D6VHM4_9BACT</name>
<evidence type="ECO:0000313" key="3">
    <source>
        <dbReference type="Proteomes" id="UP000322791"/>
    </source>
</evidence>
<sequence length="187" mass="20832">MVLSLISLLPLWLGWASPATAVPVHSPPAPVLAWSASRPLSWADFQARPGAPVTLAALTSANIDVKVGCSDFKFSAAVKAVFTPTESWVREPGKASAQLLRHEQVHFDLTEVHARQMRQKLALMQFDCDKLQPALNSYTKVAFLAWQREEARYDQETNHGLNAARQQQWETAVQQRLEKLSAYALPE</sequence>
<feature type="chain" id="PRO_5022757589" evidence="1">
    <location>
        <begin position="22"/>
        <end position="187"/>
    </location>
</feature>